<accession>A0A2W5TGX9</accession>
<evidence type="ECO:0000256" key="1">
    <source>
        <dbReference type="SAM" id="MobiDB-lite"/>
    </source>
</evidence>
<gene>
    <name evidence="3" type="ORF">DI536_11895</name>
</gene>
<protein>
    <submittedName>
        <fullName evidence="3">General secretion pathway protein GspE</fullName>
    </submittedName>
</protein>
<feature type="region of interest" description="Disordered" evidence="1">
    <location>
        <begin position="146"/>
        <end position="169"/>
    </location>
</feature>
<dbReference type="SUPFAM" id="SSF160246">
    <property type="entry name" value="EspE N-terminal domain-like"/>
    <property type="match status" value="1"/>
</dbReference>
<feature type="domain" description="Type II secretion system protein GspE N-terminal" evidence="2">
    <location>
        <begin position="62"/>
        <end position="137"/>
    </location>
</feature>
<dbReference type="AlphaFoldDB" id="A0A2W5TGX9"/>
<sequence length="385" mass="42603">MPRLGELLVEEKLVQPAQLEEALETQVIHGGRLGTNLVELGFLKEADLARVLGRQHNLPFASGDMAPDQQALAVADRQFYDDQDVLPMRVDATRLTVAVLGPGQMKATDALGFKAGKRVVMVIIPEFRMNQLLRTHCKAFRPMRPIDMNALRPSTRKQEQRDPKPGDVGELINEEDFAKIYAQAALGGVAEEEEVIEGAALEEDAPIVGGTPIAPPEPQHPPLTFAQAQAQLQKSSNREDIAITVLQFAQSRFRRALLLNVQGELVTGWHGMGRGVRERAVQRIGVTLREANTFQLVSKLKSHFIGPMKRTPGMETFYKLLGGDFPQTAVILPLLVRSKLVHLLYVDHGPKQLTPPDVGELLILSQSVTRSYEALIRQRQAARAH</sequence>
<proteinExistence type="predicted"/>
<dbReference type="InterPro" id="IPR007831">
    <property type="entry name" value="T2SS_GspE_N"/>
</dbReference>
<evidence type="ECO:0000313" key="4">
    <source>
        <dbReference type="Proteomes" id="UP000249061"/>
    </source>
</evidence>
<dbReference type="Gene3D" id="3.30.300.160">
    <property type="entry name" value="Type II secretion system, protein E, N-terminal domain"/>
    <property type="match status" value="1"/>
</dbReference>
<dbReference type="Pfam" id="PF05157">
    <property type="entry name" value="MshEN"/>
    <property type="match status" value="1"/>
</dbReference>
<dbReference type="Proteomes" id="UP000249061">
    <property type="component" value="Unassembled WGS sequence"/>
</dbReference>
<name>A0A2W5TGX9_9BACT</name>
<organism evidence="3 4">
    <name type="scientific">Archangium gephyra</name>
    <dbReference type="NCBI Taxonomy" id="48"/>
    <lineage>
        <taxon>Bacteria</taxon>
        <taxon>Pseudomonadati</taxon>
        <taxon>Myxococcota</taxon>
        <taxon>Myxococcia</taxon>
        <taxon>Myxococcales</taxon>
        <taxon>Cystobacterineae</taxon>
        <taxon>Archangiaceae</taxon>
        <taxon>Archangium</taxon>
    </lineage>
</organism>
<evidence type="ECO:0000313" key="3">
    <source>
        <dbReference type="EMBL" id="PZR14012.1"/>
    </source>
</evidence>
<reference evidence="3 4" key="1">
    <citation type="submission" date="2017-08" db="EMBL/GenBank/DDBJ databases">
        <title>Infants hospitalized years apart are colonized by the same room-sourced microbial strains.</title>
        <authorList>
            <person name="Brooks B."/>
            <person name="Olm M.R."/>
            <person name="Firek B.A."/>
            <person name="Baker R."/>
            <person name="Thomas B.C."/>
            <person name="Morowitz M.J."/>
            <person name="Banfield J.F."/>
        </authorList>
    </citation>
    <scope>NUCLEOTIDE SEQUENCE [LARGE SCALE GENOMIC DNA]</scope>
    <source>
        <strain evidence="3">S2_003_000_R2_14</strain>
    </source>
</reference>
<dbReference type="InterPro" id="IPR037257">
    <property type="entry name" value="T2SS_E_N_sf"/>
</dbReference>
<comment type="caution">
    <text evidence="3">The sequence shown here is derived from an EMBL/GenBank/DDBJ whole genome shotgun (WGS) entry which is preliminary data.</text>
</comment>
<evidence type="ECO:0000259" key="2">
    <source>
        <dbReference type="Pfam" id="PF05157"/>
    </source>
</evidence>
<feature type="compositionally biased region" description="Basic and acidic residues" evidence="1">
    <location>
        <begin position="156"/>
        <end position="167"/>
    </location>
</feature>
<dbReference type="EMBL" id="QFQP01000008">
    <property type="protein sequence ID" value="PZR14012.1"/>
    <property type="molecule type" value="Genomic_DNA"/>
</dbReference>